<dbReference type="EMBL" id="AP012204">
    <property type="protein sequence ID" value="BAK33744.1"/>
    <property type="molecule type" value="Genomic_DNA"/>
</dbReference>
<comment type="similarity">
    <text evidence="1">Belongs to the chaperonin (HSP60) family.</text>
</comment>
<dbReference type="Proteomes" id="UP000007947">
    <property type="component" value="Chromosome"/>
</dbReference>
<dbReference type="InterPro" id="IPR001844">
    <property type="entry name" value="Cpn60/GroEL"/>
</dbReference>
<dbReference type="Gene3D" id="3.50.7.10">
    <property type="entry name" value="GroEL"/>
    <property type="match status" value="1"/>
</dbReference>
<feature type="transmembrane region" description="Helical" evidence="4">
    <location>
        <begin position="6"/>
        <end position="24"/>
    </location>
</feature>
<dbReference type="InterPro" id="IPR027409">
    <property type="entry name" value="GroEL-like_apical_dom_sf"/>
</dbReference>
<keyword evidence="4" id="KW-1133">Transmembrane helix</keyword>
<feature type="region of interest" description="Disordered" evidence="3">
    <location>
        <begin position="43"/>
        <end position="77"/>
    </location>
</feature>
<dbReference type="GO" id="GO:0140662">
    <property type="term" value="F:ATP-dependent protein folding chaperone"/>
    <property type="evidence" value="ECO:0007669"/>
    <property type="project" value="InterPro"/>
</dbReference>
<evidence type="ECO:0000256" key="2">
    <source>
        <dbReference type="ARBA" id="ARBA00023186"/>
    </source>
</evidence>
<dbReference type="HOGENOM" id="CLU_1174336_0_0_11"/>
<proteinExistence type="inferred from homology"/>
<evidence type="ECO:0000256" key="4">
    <source>
        <dbReference type="SAM" id="Phobius"/>
    </source>
</evidence>
<sequence length="236" mass="25558">MEGWQIGLIAVLVVGVAVIVFGALKDRRTNERRVREMLAPPARDIPRFTPDSPTPHYLSELQARRPPNSAESTALTPEERAELQTAIDSPGVTTIRAGYASRDLVTDQPTGWSVLRHPAVLVSTEPIITIRELLGVLERQLPTSRPLVVVAPAISEELIGTFEVNHIRQLLTVLPVVIPDDPGALRQIAEITGATPMSRTDLQAGYVPPHALGSCATWIAAPDRSYLLPDATHSAA</sequence>
<reference evidence="5 6" key="1">
    <citation type="submission" date="2011-05" db="EMBL/GenBank/DDBJ databases">
        <title>Whole genome sequence of Microlunatus phosphovorus NM-1.</title>
        <authorList>
            <person name="Hosoyama A."/>
            <person name="Sasaki K."/>
            <person name="Harada T."/>
            <person name="Igarashi R."/>
            <person name="Kawakoshi A."/>
            <person name="Sasagawa M."/>
            <person name="Fukada J."/>
            <person name="Nakamura S."/>
            <person name="Katano Y."/>
            <person name="Hanada S."/>
            <person name="Kamagata Y."/>
            <person name="Nakamura N."/>
            <person name="Yamazaki S."/>
            <person name="Fujita N."/>
        </authorList>
    </citation>
    <scope>NUCLEOTIDE SEQUENCE [LARGE SCALE GENOMIC DNA]</scope>
    <source>
        <strain evidence="6">ATCC 700054 / DSM 10555 / JCM 9379 / NBRC 101784 / NCIMB 13414 / VKM Ac-1990 / NM-1</strain>
    </source>
</reference>
<evidence type="ECO:0000313" key="6">
    <source>
        <dbReference type="Proteomes" id="UP000007947"/>
    </source>
</evidence>
<accession>F5XL56</accession>
<evidence type="ECO:0000313" key="5">
    <source>
        <dbReference type="EMBL" id="BAK33744.1"/>
    </source>
</evidence>
<keyword evidence="2" id="KW-0143">Chaperone</keyword>
<dbReference type="GO" id="GO:0042026">
    <property type="term" value="P:protein refolding"/>
    <property type="evidence" value="ECO:0007669"/>
    <property type="project" value="InterPro"/>
</dbReference>
<dbReference type="SUPFAM" id="SSF52029">
    <property type="entry name" value="GroEL apical domain-like"/>
    <property type="match status" value="1"/>
</dbReference>
<keyword evidence="4" id="KW-0812">Transmembrane</keyword>
<gene>
    <name evidence="5" type="ordered locus">MLP_07300</name>
</gene>
<evidence type="ECO:0000256" key="3">
    <source>
        <dbReference type="SAM" id="MobiDB-lite"/>
    </source>
</evidence>
<keyword evidence="4" id="KW-0472">Membrane</keyword>
<dbReference type="KEGG" id="mph:MLP_07300"/>
<protein>
    <submittedName>
        <fullName evidence="5">Uncharacterized protein</fullName>
    </submittedName>
</protein>
<dbReference type="STRING" id="1032480.MLP_07300"/>
<dbReference type="RefSeq" id="WP_013861633.1">
    <property type="nucleotide sequence ID" value="NC_015635.1"/>
</dbReference>
<dbReference type="PANTHER" id="PTHR45633">
    <property type="entry name" value="60 KDA HEAT SHOCK PROTEIN, MITOCHONDRIAL"/>
    <property type="match status" value="1"/>
</dbReference>
<keyword evidence="6" id="KW-1185">Reference proteome</keyword>
<dbReference type="eggNOG" id="COG0459">
    <property type="taxonomic scope" value="Bacteria"/>
</dbReference>
<name>F5XL56_MICPN</name>
<dbReference type="OrthoDB" id="3828155at2"/>
<evidence type="ECO:0000256" key="1">
    <source>
        <dbReference type="ARBA" id="ARBA00006607"/>
    </source>
</evidence>
<dbReference type="AlphaFoldDB" id="F5XL56"/>
<organism evidence="5 6">
    <name type="scientific">Microlunatus phosphovorus (strain ATCC 700054 / DSM 10555 / JCM 9379 / NBRC 101784 / NCIMB 13414 / VKM Ac-1990 / NM-1)</name>
    <dbReference type="NCBI Taxonomy" id="1032480"/>
    <lineage>
        <taxon>Bacteria</taxon>
        <taxon>Bacillati</taxon>
        <taxon>Actinomycetota</taxon>
        <taxon>Actinomycetes</taxon>
        <taxon>Propionibacteriales</taxon>
        <taxon>Propionibacteriaceae</taxon>
        <taxon>Microlunatus</taxon>
    </lineage>
</organism>